<reference evidence="3" key="1">
    <citation type="submission" date="2023-08" db="EMBL/GenBank/DDBJ databases">
        <title>Draft sequence of the Babesia gibsoni genome.</title>
        <authorList>
            <person name="Yamagishi J.Y."/>
            <person name="Xuan X.X."/>
        </authorList>
    </citation>
    <scope>NUCLEOTIDE SEQUENCE</scope>
    <source>
        <strain evidence="3">Azabu</strain>
    </source>
</reference>
<proteinExistence type="inferred from homology"/>
<dbReference type="GO" id="GO:0000028">
    <property type="term" value="P:ribosomal small subunit assembly"/>
    <property type="evidence" value="ECO:0007669"/>
    <property type="project" value="TreeGrafter"/>
</dbReference>
<dbReference type="GO" id="GO:0006364">
    <property type="term" value="P:rRNA processing"/>
    <property type="evidence" value="ECO:0007669"/>
    <property type="project" value="TreeGrafter"/>
</dbReference>
<accession>A0AAD8PG21</accession>
<name>A0AAD8PG21_BABGI</name>
<dbReference type="GO" id="GO:0032545">
    <property type="term" value="C:CURI complex"/>
    <property type="evidence" value="ECO:0007669"/>
    <property type="project" value="TreeGrafter"/>
</dbReference>
<dbReference type="AlphaFoldDB" id="A0AAD8PG21"/>
<protein>
    <recommendedName>
        <fullName evidence="2">Ribosomal RNA-processing protein 7 C-terminal domain-containing protein</fullName>
    </recommendedName>
</protein>
<dbReference type="PANTHER" id="PTHR13191">
    <property type="entry name" value="RIBOSOMAL RNA PROCESSING PROTEIN 7-RELATED"/>
    <property type="match status" value="1"/>
</dbReference>
<dbReference type="InterPro" id="IPR024326">
    <property type="entry name" value="RRP7_C"/>
</dbReference>
<evidence type="ECO:0000313" key="4">
    <source>
        <dbReference type="Proteomes" id="UP001230268"/>
    </source>
</evidence>
<evidence type="ECO:0000259" key="2">
    <source>
        <dbReference type="Pfam" id="PF12923"/>
    </source>
</evidence>
<keyword evidence="4" id="KW-1185">Reference proteome</keyword>
<comment type="similarity">
    <text evidence="1">Belongs to the RRP7 family.</text>
</comment>
<gene>
    <name evidence="3" type="ORF">BgAZ_105130</name>
</gene>
<dbReference type="Pfam" id="PF12923">
    <property type="entry name" value="RRP7"/>
    <property type="match status" value="1"/>
</dbReference>
<evidence type="ECO:0000256" key="1">
    <source>
        <dbReference type="ARBA" id="ARBA00006110"/>
    </source>
</evidence>
<evidence type="ECO:0000313" key="3">
    <source>
        <dbReference type="EMBL" id="KAK1444607.1"/>
    </source>
</evidence>
<dbReference type="InterPro" id="IPR040446">
    <property type="entry name" value="RRP7"/>
</dbReference>
<feature type="domain" description="Ribosomal RNA-processing protein 7 C-terminal" evidence="2">
    <location>
        <begin position="142"/>
        <end position="223"/>
    </location>
</feature>
<sequence length="231" mass="26176">MEDSGSDVLLYQIAQGLPFYSQVLCSIHRNKENADKPQPEGRTLFLRSLDPVLSKDSIANGLSIAGDVELIPLGKEDDAGASVSFNKGQYHAVLKDENMLKKVIGGKGRILHTVVQAKSHIQRGGETFLQSVLQKRRLKYRGMDILQKNADECLMQHDIENDIQRRLDREVVVDEEGFTLVTNGPDIVKGDRRVRTKRKRDTTTTINFYRFPNKQAVMEAMEKENHHSEDD</sequence>
<dbReference type="EMBL" id="JAVEPI010000001">
    <property type="protein sequence ID" value="KAK1444607.1"/>
    <property type="molecule type" value="Genomic_DNA"/>
</dbReference>
<dbReference type="GO" id="GO:0034456">
    <property type="term" value="C:UTP-C complex"/>
    <property type="evidence" value="ECO:0007669"/>
    <property type="project" value="TreeGrafter"/>
</dbReference>
<organism evidence="3 4">
    <name type="scientific">Babesia gibsoni</name>
    <dbReference type="NCBI Taxonomy" id="33632"/>
    <lineage>
        <taxon>Eukaryota</taxon>
        <taxon>Sar</taxon>
        <taxon>Alveolata</taxon>
        <taxon>Apicomplexa</taxon>
        <taxon>Aconoidasida</taxon>
        <taxon>Piroplasmida</taxon>
        <taxon>Babesiidae</taxon>
        <taxon>Babesia</taxon>
    </lineage>
</organism>
<dbReference type="Proteomes" id="UP001230268">
    <property type="component" value="Unassembled WGS sequence"/>
</dbReference>
<dbReference type="PANTHER" id="PTHR13191:SF0">
    <property type="entry name" value="RIBOSOMAL RNA-PROCESSING PROTEIN 7 HOMOLOG A-RELATED"/>
    <property type="match status" value="1"/>
</dbReference>
<comment type="caution">
    <text evidence="3">The sequence shown here is derived from an EMBL/GenBank/DDBJ whole genome shotgun (WGS) entry which is preliminary data.</text>
</comment>